<reference evidence="3 4" key="1">
    <citation type="journal article" date="2015" name="Environ. Microbiol.">
        <title>Metagenome sequence of Elaphomyces granulatus from sporocarp tissue reveals Ascomycota ectomycorrhizal fingerprints of genome expansion and a Proteobacteria-rich microbiome.</title>
        <authorList>
            <person name="Quandt C.A."/>
            <person name="Kohler A."/>
            <person name="Hesse C.N."/>
            <person name="Sharpton T.J."/>
            <person name="Martin F."/>
            <person name="Spatafora J.W."/>
        </authorList>
    </citation>
    <scope>NUCLEOTIDE SEQUENCE [LARGE SCALE GENOMIC DNA]</scope>
    <source>
        <strain evidence="3 4">OSC145934</strain>
    </source>
</reference>
<evidence type="ECO:0000313" key="4">
    <source>
        <dbReference type="Proteomes" id="UP000243515"/>
    </source>
</evidence>
<organism evidence="3 4">
    <name type="scientific">Elaphomyces granulatus</name>
    <dbReference type="NCBI Taxonomy" id="519963"/>
    <lineage>
        <taxon>Eukaryota</taxon>
        <taxon>Fungi</taxon>
        <taxon>Dikarya</taxon>
        <taxon>Ascomycota</taxon>
        <taxon>Pezizomycotina</taxon>
        <taxon>Eurotiomycetes</taxon>
        <taxon>Eurotiomycetidae</taxon>
        <taxon>Eurotiales</taxon>
        <taxon>Elaphomycetaceae</taxon>
        <taxon>Elaphomyces</taxon>
    </lineage>
</organism>
<evidence type="ECO:0000256" key="1">
    <source>
        <dbReference type="SAM" id="MobiDB-lite"/>
    </source>
</evidence>
<dbReference type="CDD" id="cd23814">
    <property type="entry name" value="UEV_AKTIP"/>
    <property type="match status" value="1"/>
</dbReference>
<feature type="region of interest" description="Disordered" evidence="1">
    <location>
        <begin position="99"/>
        <end position="118"/>
    </location>
</feature>
<dbReference type="Pfam" id="PF00179">
    <property type="entry name" value="UQ_con"/>
    <property type="match status" value="1"/>
</dbReference>
<dbReference type="EMBL" id="NPHW01004703">
    <property type="protein sequence ID" value="OXV07601.1"/>
    <property type="molecule type" value="Genomic_DNA"/>
</dbReference>
<feature type="region of interest" description="Disordered" evidence="1">
    <location>
        <begin position="139"/>
        <end position="207"/>
    </location>
</feature>
<accession>A0A232LTV7</accession>
<evidence type="ECO:0000259" key="2">
    <source>
        <dbReference type="PROSITE" id="PS50127"/>
    </source>
</evidence>
<sequence length="363" mass="39310">MSSYILPNIPSLRRHQLLLEFASLKHAPPPGVYMSLTPGDPMIWAGVLFVQNGPYASAILRFQIRFPPSYPDVPPVVIFTTDIFHPLLVPLTTYTFTTGSSSEDPVSARDEERLPPGGFSLRHGFPRWFVRARRSITNSAASSRNASGSGSIPTSTEGESAGANNRPTGDTNTENKPPNDQAGHSTPSKAKGTVNSGLSSNMPHTDNNLACRVSPALSASPYAESKVHVPVVVLLEYIRSTFEDAAILDALPLDAAGNPGAWHAWRAHRRSVRGVKSEPRRVDGEGSSKVVNPQARLPGEWNWEGVWAKRVRNGIEASQSDSMLFGNAPRNGGDDLIRFFNADDATLSSIKEKIIPPADETLV</sequence>
<gene>
    <name evidence="3" type="ORF">Egran_04635</name>
</gene>
<protein>
    <recommendedName>
        <fullName evidence="2">UBC core domain-containing protein</fullName>
    </recommendedName>
</protein>
<evidence type="ECO:0000313" key="3">
    <source>
        <dbReference type="EMBL" id="OXV07601.1"/>
    </source>
</evidence>
<keyword evidence="4" id="KW-1185">Reference proteome</keyword>
<feature type="compositionally biased region" description="Low complexity" evidence="1">
    <location>
        <begin position="139"/>
        <end position="152"/>
    </location>
</feature>
<dbReference type="Gene3D" id="3.10.110.10">
    <property type="entry name" value="Ubiquitin Conjugating Enzyme"/>
    <property type="match status" value="1"/>
</dbReference>
<name>A0A232LTV7_9EURO</name>
<feature type="domain" description="UBC core" evidence="2">
    <location>
        <begin position="12"/>
        <end position="86"/>
    </location>
</feature>
<dbReference type="AlphaFoldDB" id="A0A232LTV7"/>
<proteinExistence type="predicted"/>
<dbReference type="InterPro" id="IPR016135">
    <property type="entry name" value="UBQ-conjugating_enzyme/RWD"/>
</dbReference>
<dbReference type="Proteomes" id="UP000243515">
    <property type="component" value="Unassembled WGS sequence"/>
</dbReference>
<feature type="compositionally biased region" description="Polar residues" evidence="1">
    <location>
        <begin position="153"/>
        <end position="207"/>
    </location>
</feature>
<dbReference type="SUPFAM" id="SSF54495">
    <property type="entry name" value="UBC-like"/>
    <property type="match status" value="1"/>
</dbReference>
<dbReference type="InterPro" id="IPR000608">
    <property type="entry name" value="UBC"/>
</dbReference>
<dbReference type="PROSITE" id="PS50127">
    <property type="entry name" value="UBC_2"/>
    <property type="match status" value="1"/>
</dbReference>
<dbReference type="OrthoDB" id="5596422at2759"/>
<comment type="caution">
    <text evidence="3">The sequence shown here is derived from an EMBL/GenBank/DDBJ whole genome shotgun (WGS) entry which is preliminary data.</text>
</comment>